<reference evidence="2" key="1">
    <citation type="submission" date="2022-08" db="EMBL/GenBank/DDBJ databases">
        <authorList>
            <person name="Deng Y."/>
            <person name="Han X.-F."/>
            <person name="Zhang Y.-Q."/>
        </authorList>
    </citation>
    <scope>NUCLEOTIDE SEQUENCE</scope>
    <source>
        <strain evidence="2">CPCC 205716</strain>
    </source>
</reference>
<evidence type="ECO:0000313" key="2">
    <source>
        <dbReference type="EMBL" id="MCS5713730.1"/>
    </source>
</evidence>
<gene>
    <name evidence="2" type="ORF">NVV95_04090</name>
</gene>
<keyword evidence="3" id="KW-1185">Reference proteome</keyword>
<evidence type="ECO:0000256" key="1">
    <source>
        <dbReference type="SAM" id="MobiDB-lite"/>
    </source>
</evidence>
<proteinExistence type="predicted"/>
<dbReference type="Proteomes" id="UP001165580">
    <property type="component" value="Unassembled WGS sequence"/>
</dbReference>
<name>A0ABT2GEL3_9MICO</name>
<dbReference type="EMBL" id="JANTEZ010000002">
    <property type="protein sequence ID" value="MCS5713730.1"/>
    <property type="molecule type" value="Genomic_DNA"/>
</dbReference>
<sequence length="84" mass="9464">MHFELVRRPQRDSRLPPLLGEGADGPLSRRRVRDHVYISVGTSSSQALELSGEPFDYQSVDAGRAEPFRDETRHKRNGFASAQV</sequence>
<comment type="caution">
    <text evidence="2">The sequence shown here is derived from an EMBL/GenBank/DDBJ whole genome shotgun (WGS) entry which is preliminary data.</text>
</comment>
<evidence type="ECO:0000313" key="3">
    <source>
        <dbReference type="Proteomes" id="UP001165580"/>
    </source>
</evidence>
<feature type="compositionally biased region" description="Basic and acidic residues" evidence="1">
    <location>
        <begin position="1"/>
        <end position="14"/>
    </location>
</feature>
<organism evidence="2 3">
    <name type="scientific">Herbiconiux gentiana</name>
    <dbReference type="NCBI Taxonomy" id="2970912"/>
    <lineage>
        <taxon>Bacteria</taxon>
        <taxon>Bacillati</taxon>
        <taxon>Actinomycetota</taxon>
        <taxon>Actinomycetes</taxon>
        <taxon>Micrococcales</taxon>
        <taxon>Microbacteriaceae</taxon>
        <taxon>Herbiconiux</taxon>
    </lineage>
</organism>
<feature type="region of interest" description="Disordered" evidence="1">
    <location>
        <begin position="1"/>
        <end position="26"/>
    </location>
</feature>
<protein>
    <submittedName>
        <fullName evidence="2">Uncharacterized protein</fullName>
    </submittedName>
</protein>
<feature type="compositionally biased region" description="Basic and acidic residues" evidence="1">
    <location>
        <begin position="63"/>
        <end position="73"/>
    </location>
</feature>
<feature type="region of interest" description="Disordered" evidence="1">
    <location>
        <begin position="61"/>
        <end position="84"/>
    </location>
</feature>
<accession>A0ABT2GEL3</accession>